<comment type="caution">
    <text evidence="2">The sequence shown here is derived from an EMBL/GenBank/DDBJ whole genome shotgun (WGS) entry which is preliminary data.</text>
</comment>
<keyword evidence="1" id="KW-0812">Transmembrane</keyword>
<evidence type="ECO:0000313" key="3">
    <source>
        <dbReference type="Proteomes" id="UP000784294"/>
    </source>
</evidence>
<evidence type="ECO:0000313" key="2">
    <source>
        <dbReference type="EMBL" id="VEL35723.1"/>
    </source>
</evidence>
<feature type="transmembrane region" description="Helical" evidence="1">
    <location>
        <begin position="20"/>
        <end position="43"/>
    </location>
</feature>
<protein>
    <submittedName>
        <fullName evidence="2">Uncharacterized protein</fullName>
    </submittedName>
</protein>
<name>A0A448XG74_9PLAT</name>
<organism evidence="2 3">
    <name type="scientific">Protopolystoma xenopodis</name>
    <dbReference type="NCBI Taxonomy" id="117903"/>
    <lineage>
        <taxon>Eukaryota</taxon>
        <taxon>Metazoa</taxon>
        <taxon>Spiralia</taxon>
        <taxon>Lophotrochozoa</taxon>
        <taxon>Platyhelminthes</taxon>
        <taxon>Monogenea</taxon>
        <taxon>Polyopisthocotylea</taxon>
        <taxon>Polystomatidea</taxon>
        <taxon>Polystomatidae</taxon>
        <taxon>Protopolystoma</taxon>
    </lineage>
</organism>
<gene>
    <name evidence="2" type="ORF">PXEA_LOCUS29163</name>
</gene>
<keyword evidence="1" id="KW-0472">Membrane</keyword>
<proteinExistence type="predicted"/>
<evidence type="ECO:0000256" key="1">
    <source>
        <dbReference type="SAM" id="Phobius"/>
    </source>
</evidence>
<reference evidence="2" key="1">
    <citation type="submission" date="2018-11" db="EMBL/GenBank/DDBJ databases">
        <authorList>
            <consortium name="Pathogen Informatics"/>
        </authorList>
    </citation>
    <scope>NUCLEOTIDE SEQUENCE</scope>
</reference>
<sequence length="80" mass="8720">MRLVRPGYIPTVLIVVRQWGAIFAAFIVSHLGLSSPGSLLLWLRIIGLFPHKFATLFRAAPVATAKFTFSNCAFSTAASK</sequence>
<dbReference type="AlphaFoldDB" id="A0A448XG74"/>
<keyword evidence="1" id="KW-1133">Transmembrane helix</keyword>
<accession>A0A448XG74</accession>
<dbReference type="EMBL" id="CAAALY010250483">
    <property type="protein sequence ID" value="VEL35723.1"/>
    <property type="molecule type" value="Genomic_DNA"/>
</dbReference>
<dbReference type="Proteomes" id="UP000784294">
    <property type="component" value="Unassembled WGS sequence"/>
</dbReference>
<keyword evidence="3" id="KW-1185">Reference proteome</keyword>